<dbReference type="AlphaFoldDB" id="A0A3L8E2Z1"/>
<feature type="compositionally biased region" description="Basic and acidic residues" evidence="8">
    <location>
        <begin position="72"/>
        <end position="81"/>
    </location>
</feature>
<evidence type="ECO:0000256" key="5">
    <source>
        <dbReference type="ARBA" id="ARBA00023204"/>
    </source>
</evidence>
<feature type="compositionally biased region" description="Basic residues" evidence="8">
    <location>
        <begin position="56"/>
        <end position="68"/>
    </location>
</feature>
<sequence>ADNKTRLSTSNDKCEKNDTTCTSQSQCDDDSILDFKSPKRMYSVQPTIISSNKYTNKSKKKPIPHSKSKPINNDKKIEGKPSHSRKILHDVQQPPIESSFFKSEKKADPADVKTACVCPLCFKNFKDESSQAIHMKSCAIKNNVSTKKLMVAVELQERQAAERKSLGLLSAPALQEKKKPAPRKLASHDDPDLQLALALSKSLHEKEEMEEWGEQMMVISSNPLLPDNNAEQCRKTTLQSFGFISDRNISPADNLSNKTKRKRPIERTILQRRTAVERERILAERIAEILMGYRDFTQGLQEEEERSDNVEKKIIIKNRLLQELRQTENTLWDRTRLTASENVFYVDQLLPQTTPSKKEQKLSKEMKKYGLKIQKRSRAVKLLSHIYNELHPLIPTTEVIPEEKVTEISSDEDDGPPKKKRNVEDNYVEKPDNVEGNDDELLCSQDSNKSINSLKDRVSKEMEFYETESYPPLENSSDITKAFTKLINLDKALYNKILQYEPINIEELRSTLRTHGFKCKLPNLMSFLDEQCITFYVPEQSSRSRIRKKT</sequence>
<dbReference type="Pfam" id="PF09494">
    <property type="entry name" value="Slx4"/>
    <property type="match status" value="1"/>
</dbReference>
<feature type="non-terminal residue" evidence="9">
    <location>
        <position position="1"/>
    </location>
</feature>
<name>A0A3L8E2Z1_OOCBI</name>
<comment type="caution">
    <text evidence="9">The sequence shown here is derived from an EMBL/GenBank/DDBJ whole genome shotgun (WGS) entry which is preliminary data.</text>
</comment>
<accession>A0A3L8E2Z1</accession>
<dbReference type="Proteomes" id="UP000279307">
    <property type="component" value="Chromosome 1"/>
</dbReference>
<dbReference type="OrthoDB" id="1931232at2759"/>
<evidence type="ECO:0000256" key="4">
    <source>
        <dbReference type="ARBA" id="ARBA00023172"/>
    </source>
</evidence>
<dbReference type="InterPro" id="IPR018574">
    <property type="entry name" value="Structure-sp_endonuc_su_Slx4"/>
</dbReference>
<evidence type="ECO:0000256" key="7">
    <source>
        <dbReference type="ARBA" id="ARBA00029496"/>
    </source>
</evidence>
<dbReference type="GO" id="GO:0033557">
    <property type="term" value="C:Slx1-Slx4 complex"/>
    <property type="evidence" value="ECO:0007669"/>
    <property type="project" value="InterPro"/>
</dbReference>
<evidence type="ECO:0000256" key="2">
    <source>
        <dbReference type="ARBA" id="ARBA00006661"/>
    </source>
</evidence>
<keyword evidence="4" id="KW-0233">DNA recombination</keyword>
<dbReference type="PANTHER" id="PTHR21541:SF3">
    <property type="entry name" value="STRUCTURE-SPECIFIC ENDONUCLEASE SUBUNIT SLX4"/>
    <property type="match status" value="1"/>
</dbReference>
<keyword evidence="3" id="KW-0227">DNA damage</keyword>
<organism evidence="9 10">
    <name type="scientific">Ooceraea biroi</name>
    <name type="common">Clonal raider ant</name>
    <name type="synonym">Cerapachys biroi</name>
    <dbReference type="NCBI Taxonomy" id="2015173"/>
    <lineage>
        <taxon>Eukaryota</taxon>
        <taxon>Metazoa</taxon>
        <taxon>Ecdysozoa</taxon>
        <taxon>Arthropoda</taxon>
        <taxon>Hexapoda</taxon>
        <taxon>Insecta</taxon>
        <taxon>Pterygota</taxon>
        <taxon>Neoptera</taxon>
        <taxon>Endopterygota</taxon>
        <taxon>Hymenoptera</taxon>
        <taxon>Apocrita</taxon>
        <taxon>Aculeata</taxon>
        <taxon>Formicoidea</taxon>
        <taxon>Formicidae</taxon>
        <taxon>Dorylinae</taxon>
        <taxon>Ooceraea</taxon>
    </lineage>
</organism>
<comment type="similarity">
    <text evidence="2">Belongs to the SLX4 family.</text>
</comment>
<keyword evidence="6" id="KW-0539">Nucleus</keyword>
<evidence type="ECO:0000256" key="8">
    <source>
        <dbReference type="SAM" id="MobiDB-lite"/>
    </source>
</evidence>
<evidence type="ECO:0000256" key="6">
    <source>
        <dbReference type="ARBA" id="ARBA00023242"/>
    </source>
</evidence>
<evidence type="ECO:0000256" key="3">
    <source>
        <dbReference type="ARBA" id="ARBA00022763"/>
    </source>
</evidence>
<protein>
    <recommendedName>
        <fullName evidence="7">Structure-specific endonuclease subunit SLX4</fullName>
    </recommendedName>
</protein>
<proteinExistence type="inferred from homology"/>
<feature type="compositionally biased region" description="Polar residues" evidence="8">
    <location>
        <begin position="1"/>
        <end position="11"/>
    </location>
</feature>
<reference evidence="9 10" key="1">
    <citation type="journal article" date="2018" name="Genome Res.">
        <title>The genomic architecture and molecular evolution of ant odorant receptors.</title>
        <authorList>
            <person name="McKenzie S.K."/>
            <person name="Kronauer D.J.C."/>
        </authorList>
    </citation>
    <scope>NUCLEOTIDE SEQUENCE [LARGE SCALE GENOMIC DNA]</scope>
    <source>
        <strain evidence="9">Clonal line C1</strain>
    </source>
</reference>
<feature type="compositionally biased region" description="Basic and acidic residues" evidence="8">
    <location>
        <begin position="422"/>
        <end position="433"/>
    </location>
</feature>
<feature type="region of interest" description="Disordered" evidence="8">
    <location>
        <begin position="44"/>
        <end position="84"/>
    </location>
</feature>
<dbReference type="GO" id="GO:0000712">
    <property type="term" value="P:resolution of meiotic recombination intermediates"/>
    <property type="evidence" value="ECO:0007669"/>
    <property type="project" value="TreeGrafter"/>
</dbReference>
<evidence type="ECO:0000313" key="10">
    <source>
        <dbReference type="Proteomes" id="UP000279307"/>
    </source>
</evidence>
<feature type="region of interest" description="Disordered" evidence="8">
    <location>
        <begin position="406"/>
        <end position="439"/>
    </location>
</feature>
<comment type="subcellular location">
    <subcellularLocation>
        <location evidence="1">Nucleus</location>
    </subcellularLocation>
</comment>
<keyword evidence="5" id="KW-0234">DNA repair</keyword>
<evidence type="ECO:0000313" key="9">
    <source>
        <dbReference type="EMBL" id="RLU27047.1"/>
    </source>
</evidence>
<evidence type="ECO:0000256" key="1">
    <source>
        <dbReference type="ARBA" id="ARBA00004123"/>
    </source>
</evidence>
<dbReference type="GO" id="GO:0006281">
    <property type="term" value="P:DNA repair"/>
    <property type="evidence" value="ECO:0007669"/>
    <property type="project" value="UniProtKB-KW"/>
</dbReference>
<feature type="region of interest" description="Disordered" evidence="8">
    <location>
        <begin position="1"/>
        <end position="30"/>
    </location>
</feature>
<dbReference type="GO" id="GO:0006260">
    <property type="term" value="P:DNA replication"/>
    <property type="evidence" value="ECO:0007669"/>
    <property type="project" value="InterPro"/>
</dbReference>
<dbReference type="EMBL" id="QOIP01000001">
    <property type="protein sequence ID" value="RLU27047.1"/>
    <property type="molecule type" value="Genomic_DNA"/>
</dbReference>
<gene>
    <name evidence="9" type="ORF">DMN91_000846</name>
</gene>
<dbReference type="PANTHER" id="PTHR21541">
    <property type="entry name" value="BTB POZ DOMAIN CONTAINING 12"/>
    <property type="match status" value="1"/>
</dbReference>